<dbReference type="Pfam" id="PF01713">
    <property type="entry name" value="Smr"/>
    <property type="match status" value="1"/>
</dbReference>
<dbReference type="PROSITE" id="PS50828">
    <property type="entry name" value="SMR"/>
    <property type="match status" value="1"/>
</dbReference>
<dbReference type="InterPro" id="IPR036063">
    <property type="entry name" value="Smr_dom_sf"/>
</dbReference>
<keyword evidence="3" id="KW-1185">Reference proteome</keyword>
<evidence type="ECO:0000313" key="2">
    <source>
        <dbReference type="EMBL" id="SUO98365.1"/>
    </source>
</evidence>
<reference evidence="2 3" key="1">
    <citation type="submission" date="2018-06" db="EMBL/GenBank/DDBJ databases">
        <authorList>
            <consortium name="Pathogen Informatics"/>
            <person name="Doyle S."/>
        </authorList>
    </citation>
    <scope>NUCLEOTIDE SEQUENCE [LARGE SCALE GENOMIC DNA]</scope>
    <source>
        <strain evidence="2 3">NCTC10717</strain>
    </source>
</reference>
<evidence type="ECO:0000313" key="3">
    <source>
        <dbReference type="Proteomes" id="UP000254575"/>
    </source>
</evidence>
<accession>A0A380N0M5</accession>
<dbReference type="PANTHER" id="PTHR35562">
    <property type="entry name" value="DNA ENDONUCLEASE SMRA-RELATED"/>
    <property type="match status" value="1"/>
</dbReference>
<dbReference type="AlphaFoldDB" id="A0A380N0M5"/>
<dbReference type="Proteomes" id="UP000254575">
    <property type="component" value="Unassembled WGS sequence"/>
</dbReference>
<proteinExistence type="predicted"/>
<gene>
    <name evidence="2" type="ORF">NCTC10717_02110</name>
</gene>
<dbReference type="RefSeq" id="WP_115219205.1">
    <property type="nucleotide sequence ID" value="NZ_UHIA01000004.1"/>
</dbReference>
<dbReference type="SUPFAM" id="SSF160443">
    <property type="entry name" value="SMR domain-like"/>
    <property type="match status" value="1"/>
</dbReference>
<organism evidence="2 3">
    <name type="scientific">Suttonella indologenes</name>
    <dbReference type="NCBI Taxonomy" id="13276"/>
    <lineage>
        <taxon>Bacteria</taxon>
        <taxon>Pseudomonadati</taxon>
        <taxon>Pseudomonadota</taxon>
        <taxon>Gammaproteobacteria</taxon>
        <taxon>Cardiobacteriales</taxon>
        <taxon>Cardiobacteriaceae</taxon>
        <taxon>Suttonella</taxon>
    </lineage>
</organism>
<feature type="domain" description="Smr" evidence="1">
    <location>
        <begin position="86"/>
        <end position="167"/>
    </location>
</feature>
<dbReference type="EMBL" id="UHIA01000004">
    <property type="protein sequence ID" value="SUO98365.1"/>
    <property type="molecule type" value="Genomic_DNA"/>
</dbReference>
<protein>
    <submittedName>
        <fullName evidence="2">Smr domain</fullName>
    </submittedName>
</protein>
<sequence>MSEAERKSGESFADLIGKVDAIKTAALSPAFGQRPKIRQERRIASQNSRLTQPQSAEFLAENFAQLPPAELRAMQSLHLRIVREWDFHGYFVEDARQLLTDALDERRNRQPEYWLIVHGKGRNSSPYDKAPLKNAIFELLRTHQAVAAAVSVRDSDGKSGAVAVKVKAKSRRQS</sequence>
<dbReference type="SMART" id="SM00463">
    <property type="entry name" value="SMR"/>
    <property type="match status" value="1"/>
</dbReference>
<dbReference type="PANTHER" id="PTHR35562:SF2">
    <property type="entry name" value="DNA ENDONUCLEASE SMRA-RELATED"/>
    <property type="match status" value="1"/>
</dbReference>
<dbReference type="Gene3D" id="3.30.1370.110">
    <property type="match status" value="1"/>
</dbReference>
<evidence type="ECO:0000259" key="1">
    <source>
        <dbReference type="PROSITE" id="PS50828"/>
    </source>
</evidence>
<name>A0A380N0M5_9GAMM</name>
<dbReference type="InterPro" id="IPR002625">
    <property type="entry name" value="Smr_dom"/>
</dbReference>
<dbReference type="OrthoDB" id="7064883at2"/>